<name>A0A4C1XP78_EUMVA</name>
<reference evidence="1 2" key="1">
    <citation type="journal article" date="2019" name="Commun. Biol.">
        <title>The bagworm genome reveals a unique fibroin gene that provides high tensile strength.</title>
        <authorList>
            <person name="Kono N."/>
            <person name="Nakamura H."/>
            <person name="Ohtoshi R."/>
            <person name="Tomita M."/>
            <person name="Numata K."/>
            <person name="Arakawa K."/>
        </authorList>
    </citation>
    <scope>NUCLEOTIDE SEQUENCE [LARGE SCALE GENOMIC DNA]</scope>
</reference>
<evidence type="ECO:0000313" key="1">
    <source>
        <dbReference type="EMBL" id="GBP65736.1"/>
    </source>
</evidence>
<dbReference type="Proteomes" id="UP000299102">
    <property type="component" value="Unassembled WGS sequence"/>
</dbReference>
<dbReference type="EMBL" id="BGZK01000937">
    <property type="protein sequence ID" value="GBP65736.1"/>
    <property type="molecule type" value="Genomic_DNA"/>
</dbReference>
<organism evidence="1 2">
    <name type="scientific">Eumeta variegata</name>
    <name type="common">Bagworm moth</name>
    <name type="synonym">Eumeta japonica</name>
    <dbReference type="NCBI Taxonomy" id="151549"/>
    <lineage>
        <taxon>Eukaryota</taxon>
        <taxon>Metazoa</taxon>
        <taxon>Ecdysozoa</taxon>
        <taxon>Arthropoda</taxon>
        <taxon>Hexapoda</taxon>
        <taxon>Insecta</taxon>
        <taxon>Pterygota</taxon>
        <taxon>Neoptera</taxon>
        <taxon>Endopterygota</taxon>
        <taxon>Lepidoptera</taxon>
        <taxon>Glossata</taxon>
        <taxon>Ditrysia</taxon>
        <taxon>Tineoidea</taxon>
        <taxon>Psychidae</taxon>
        <taxon>Oiketicinae</taxon>
        <taxon>Eumeta</taxon>
    </lineage>
</organism>
<evidence type="ECO:0000313" key="2">
    <source>
        <dbReference type="Proteomes" id="UP000299102"/>
    </source>
</evidence>
<sequence length="98" mass="11024">MKSHEFIEEQKACAFPSNSRTSLSSSSPETSYLEISFDEDSAVGGRCRSDSSCRTFTENWYTTEAIEKAFSLPKLTRRLKRPSVAFLPLNNDGRPVKP</sequence>
<accession>A0A4C1XP78</accession>
<comment type="caution">
    <text evidence="1">The sequence shown here is derived from an EMBL/GenBank/DDBJ whole genome shotgun (WGS) entry which is preliminary data.</text>
</comment>
<keyword evidence="2" id="KW-1185">Reference proteome</keyword>
<dbReference type="AlphaFoldDB" id="A0A4C1XP78"/>
<gene>
    <name evidence="1" type="ORF">EVAR_48439_1</name>
</gene>
<protein>
    <submittedName>
        <fullName evidence="1">Uncharacterized protein</fullName>
    </submittedName>
</protein>
<proteinExistence type="predicted"/>